<gene>
    <name evidence="1" type="ORF">ACFFSA_40285</name>
</gene>
<evidence type="ECO:0000313" key="2">
    <source>
        <dbReference type="Proteomes" id="UP001589532"/>
    </source>
</evidence>
<protein>
    <submittedName>
        <fullName evidence="1">Pyridoxamine 5'-phosphate oxidase family protein</fullName>
    </submittedName>
</protein>
<accession>A0ABV5SG11</accession>
<proteinExistence type="predicted"/>
<evidence type="ECO:0000313" key="1">
    <source>
        <dbReference type="EMBL" id="MFB9629351.1"/>
    </source>
</evidence>
<dbReference type="Gene3D" id="2.30.110.10">
    <property type="entry name" value="Electron Transport, Fmn-binding Protein, Chain A"/>
    <property type="match status" value="1"/>
</dbReference>
<dbReference type="Proteomes" id="UP001589532">
    <property type="component" value="Unassembled WGS sequence"/>
</dbReference>
<dbReference type="SUPFAM" id="SSF50475">
    <property type="entry name" value="FMN-binding split barrel"/>
    <property type="match status" value="1"/>
</dbReference>
<organism evidence="1 2">
    <name type="scientific">Nonomuraea helvata</name>
    <dbReference type="NCBI Taxonomy" id="37484"/>
    <lineage>
        <taxon>Bacteria</taxon>
        <taxon>Bacillati</taxon>
        <taxon>Actinomycetota</taxon>
        <taxon>Actinomycetes</taxon>
        <taxon>Streptosporangiales</taxon>
        <taxon>Streptosporangiaceae</taxon>
        <taxon>Nonomuraea</taxon>
    </lineage>
</organism>
<name>A0ABV5SG11_9ACTN</name>
<dbReference type="EMBL" id="JBHMBW010000056">
    <property type="protein sequence ID" value="MFB9629351.1"/>
    <property type="molecule type" value="Genomic_DNA"/>
</dbReference>
<dbReference type="InterPro" id="IPR012349">
    <property type="entry name" value="Split_barrel_FMN-bd"/>
</dbReference>
<sequence length="312" mass="34378">MTTTPIDPEVGAVIDAYRTCEFATLGADGTPLTWPTAAWRRTDGTLLVTTSLAFAQKALNVRRDGRVALLFSDPTGSGRADAPQVFVSGTATCPDEIRTGPDEAADYWRTLFERQPHSRNYVRAPGRWFMDWYYLRLFITVTPTRVEVRPPLAELTTTEQPAPTTPPATDLPGADLIARFPSAVLGAREASGAPLLVRTRPRATTDGFTITANTADGIVPGKASLLVHRHDERLNAMHNALIRGELRADGDQWTLVPQKVVEPVGSGRVSDAFRTLRTVRRSTARYLERRGLARPRVQWEQFQLLATSTDDA</sequence>
<dbReference type="RefSeq" id="WP_344987374.1">
    <property type="nucleotide sequence ID" value="NZ_BAAAXV010000001.1"/>
</dbReference>
<reference evidence="1 2" key="1">
    <citation type="submission" date="2024-09" db="EMBL/GenBank/DDBJ databases">
        <authorList>
            <person name="Sun Q."/>
            <person name="Mori K."/>
        </authorList>
    </citation>
    <scope>NUCLEOTIDE SEQUENCE [LARGE SCALE GENOMIC DNA]</scope>
    <source>
        <strain evidence="1 2">JCM 3143</strain>
    </source>
</reference>
<comment type="caution">
    <text evidence="1">The sequence shown here is derived from an EMBL/GenBank/DDBJ whole genome shotgun (WGS) entry which is preliminary data.</text>
</comment>
<keyword evidence="2" id="KW-1185">Reference proteome</keyword>